<sequence>MSIVITILAVFQVVGSLLMLLIILMQRPKQEGLGASFGANMTQDLFGAQTTNVLQKATTWLAVFFFVNTVVLAVLITRQDNAAKDASAIVAGATPAVEEVAADAAVAPAADDNAEAPAAQ</sequence>
<organism evidence="11 12">
    <name type="scientific">Sulfuriroseicoccus oceanibius</name>
    <dbReference type="NCBI Taxonomy" id="2707525"/>
    <lineage>
        <taxon>Bacteria</taxon>
        <taxon>Pseudomonadati</taxon>
        <taxon>Verrucomicrobiota</taxon>
        <taxon>Verrucomicrobiia</taxon>
        <taxon>Verrucomicrobiales</taxon>
        <taxon>Verrucomicrobiaceae</taxon>
        <taxon>Sulfuriroseicoccus</taxon>
    </lineage>
</organism>
<evidence type="ECO:0000256" key="1">
    <source>
        <dbReference type="ARBA" id="ARBA00004651"/>
    </source>
</evidence>
<keyword evidence="6 10" id="KW-0653">Protein transport</keyword>
<comment type="similarity">
    <text evidence="2 10">Belongs to the SecG family.</text>
</comment>
<keyword evidence="5 10" id="KW-0812">Transmembrane</keyword>
<comment type="function">
    <text evidence="10">Involved in protein export. Participates in an early event of protein translocation.</text>
</comment>
<evidence type="ECO:0000256" key="5">
    <source>
        <dbReference type="ARBA" id="ARBA00022692"/>
    </source>
</evidence>
<dbReference type="Proteomes" id="UP000475117">
    <property type="component" value="Chromosome"/>
</dbReference>
<keyword evidence="7 10" id="KW-1133">Transmembrane helix</keyword>
<dbReference type="KEGG" id="soa:G3M56_005450"/>
<evidence type="ECO:0000256" key="4">
    <source>
        <dbReference type="ARBA" id="ARBA00022475"/>
    </source>
</evidence>
<evidence type="ECO:0000256" key="9">
    <source>
        <dbReference type="ARBA" id="ARBA00023136"/>
    </source>
</evidence>
<dbReference type="EMBL" id="CP066776">
    <property type="protein sequence ID" value="QQL46026.1"/>
    <property type="molecule type" value="Genomic_DNA"/>
</dbReference>
<evidence type="ECO:0000256" key="8">
    <source>
        <dbReference type="ARBA" id="ARBA00023010"/>
    </source>
</evidence>
<dbReference type="PRINTS" id="PR01651">
    <property type="entry name" value="SECGEXPORT"/>
</dbReference>
<reference evidence="11 12" key="1">
    <citation type="submission" date="2020-12" db="EMBL/GenBank/DDBJ databases">
        <title>Sulforoseuscoccus oceanibium gen. nov., sp. nov., a representative of the phylum Verrucomicrobia with special cytoplasmic membrane, and proposal of Sulforoseuscoccusaceae fam. nov.</title>
        <authorList>
            <person name="Xi F."/>
        </authorList>
    </citation>
    <scope>NUCLEOTIDE SEQUENCE [LARGE SCALE GENOMIC DNA]</scope>
    <source>
        <strain evidence="11 12">T37</strain>
    </source>
</reference>
<protein>
    <recommendedName>
        <fullName evidence="10">Protein-export membrane protein SecG</fullName>
    </recommendedName>
</protein>
<evidence type="ECO:0000256" key="3">
    <source>
        <dbReference type="ARBA" id="ARBA00022448"/>
    </source>
</evidence>
<evidence type="ECO:0000313" key="12">
    <source>
        <dbReference type="Proteomes" id="UP000475117"/>
    </source>
</evidence>
<gene>
    <name evidence="11" type="primary">secG</name>
    <name evidence="11" type="ORF">G3M56_005450</name>
</gene>
<keyword evidence="8 10" id="KW-0811">Translocation</keyword>
<dbReference type="PANTHER" id="PTHR34182">
    <property type="entry name" value="PROTEIN-EXPORT MEMBRANE PROTEIN SECG"/>
    <property type="match status" value="1"/>
</dbReference>
<proteinExistence type="inferred from homology"/>
<dbReference type="GO" id="GO:0015450">
    <property type="term" value="F:protein-transporting ATPase activity"/>
    <property type="evidence" value="ECO:0007669"/>
    <property type="project" value="UniProtKB-UniRule"/>
</dbReference>
<evidence type="ECO:0000256" key="6">
    <source>
        <dbReference type="ARBA" id="ARBA00022927"/>
    </source>
</evidence>
<dbReference type="AlphaFoldDB" id="A0A6B3LFQ6"/>
<feature type="transmembrane region" description="Helical" evidence="10">
    <location>
        <begin position="7"/>
        <end position="25"/>
    </location>
</feature>
<dbReference type="RefSeq" id="WP_164365722.1">
    <property type="nucleotide sequence ID" value="NZ_CP066776.1"/>
</dbReference>
<name>A0A6B3LFQ6_9BACT</name>
<dbReference type="Pfam" id="PF03840">
    <property type="entry name" value="SecG"/>
    <property type="match status" value="1"/>
</dbReference>
<dbReference type="NCBIfam" id="TIGR00810">
    <property type="entry name" value="secG"/>
    <property type="match status" value="1"/>
</dbReference>
<dbReference type="GO" id="GO:0005886">
    <property type="term" value="C:plasma membrane"/>
    <property type="evidence" value="ECO:0007669"/>
    <property type="project" value="UniProtKB-SubCell"/>
</dbReference>
<feature type="transmembrane region" description="Helical" evidence="10">
    <location>
        <begin position="57"/>
        <end position="76"/>
    </location>
</feature>
<keyword evidence="12" id="KW-1185">Reference proteome</keyword>
<comment type="subcellular location">
    <subcellularLocation>
        <location evidence="1 10">Cell membrane</location>
        <topology evidence="1 10">Multi-pass membrane protein</topology>
    </subcellularLocation>
</comment>
<dbReference type="InterPro" id="IPR004692">
    <property type="entry name" value="SecG"/>
</dbReference>
<evidence type="ECO:0000256" key="10">
    <source>
        <dbReference type="RuleBase" id="RU365087"/>
    </source>
</evidence>
<dbReference type="GO" id="GO:0043952">
    <property type="term" value="P:protein transport by the Sec complex"/>
    <property type="evidence" value="ECO:0007669"/>
    <property type="project" value="TreeGrafter"/>
</dbReference>
<dbReference type="GO" id="GO:0065002">
    <property type="term" value="P:intracellular protein transmembrane transport"/>
    <property type="evidence" value="ECO:0007669"/>
    <property type="project" value="TreeGrafter"/>
</dbReference>
<evidence type="ECO:0000256" key="7">
    <source>
        <dbReference type="ARBA" id="ARBA00022989"/>
    </source>
</evidence>
<dbReference type="PANTHER" id="PTHR34182:SF1">
    <property type="entry name" value="PROTEIN-EXPORT MEMBRANE PROTEIN SECG"/>
    <property type="match status" value="1"/>
</dbReference>
<evidence type="ECO:0000313" key="11">
    <source>
        <dbReference type="EMBL" id="QQL46026.1"/>
    </source>
</evidence>
<keyword evidence="9 10" id="KW-0472">Membrane</keyword>
<evidence type="ECO:0000256" key="2">
    <source>
        <dbReference type="ARBA" id="ARBA00008445"/>
    </source>
</evidence>
<keyword evidence="3 10" id="KW-0813">Transport</keyword>
<keyword evidence="4 10" id="KW-1003">Cell membrane</keyword>
<dbReference type="GO" id="GO:0009306">
    <property type="term" value="P:protein secretion"/>
    <property type="evidence" value="ECO:0007669"/>
    <property type="project" value="UniProtKB-UniRule"/>
</dbReference>
<accession>A0A6B3LFQ6</accession>